<dbReference type="PROSITE" id="PS50873">
    <property type="entry name" value="PEROXIDASE_4"/>
    <property type="match status" value="1"/>
</dbReference>
<keyword evidence="9 12" id="KW-0408">Iron</keyword>
<evidence type="ECO:0000256" key="8">
    <source>
        <dbReference type="ARBA" id="ARBA00023002"/>
    </source>
</evidence>
<evidence type="ECO:0000256" key="12">
    <source>
        <dbReference type="PIRSR" id="PIRSR600823-3"/>
    </source>
</evidence>
<evidence type="ECO:0000313" key="17">
    <source>
        <dbReference type="EMBL" id="GAU26826.1"/>
    </source>
</evidence>
<feature type="binding site" evidence="11">
    <location>
        <position position="148"/>
    </location>
    <ligand>
        <name>substrate</name>
    </ligand>
</feature>
<organism evidence="17 18">
    <name type="scientific">Trifolium subterraneum</name>
    <name type="common">Subterranean clover</name>
    <dbReference type="NCBI Taxonomy" id="3900"/>
    <lineage>
        <taxon>Eukaryota</taxon>
        <taxon>Viridiplantae</taxon>
        <taxon>Streptophyta</taxon>
        <taxon>Embryophyta</taxon>
        <taxon>Tracheophyta</taxon>
        <taxon>Spermatophyta</taxon>
        <taxon>Magnoliopsida</taxon>
        <taxon>eudicotyledons</taxon>
        <taxon>Gunneridae</taxon>
        <taxon>Pentapetalae</taxon>
        <taxon>rosids</taxon>
        <taxon>fabids</taxon>
        <taxon>Fabales</taxon>
        <taxon>Fabaceae</taxon>
        <taxon>Papilionoideae</taxon>
        <taxon>50 kb inversion clade</taxon>
        <taxon>NPAAA clade</taxon>
        <taxon>Hologalegina</taxon>
        <taxon>IRL clade</taxon>
        <taxon>Trifolieae</taxon>
        <taxon>Trifolium</taxon>
    </lineage>
</organism>
<protein>
    <recommendedName>
        <fullName evidence="4">peroxidase</fullName>
        <ecNumber evidence="4">1.11.1.7</ecNumber>
    </recommendedName>
</protein>
<evidence type="ECO:0000256" key="9">
    <source>
        <dbReference type="ARBA" id="ARBA00023004"/>
    </source>
</evidence>
<feature type="binding site" description="axial binding residue" evidence="12">
    <location>
        <position position="178"/>
    </location>
    <ligand>
        <name>heme b</name>
        <dbReference type="ChEBI" id="CHEBI:60344"/>
    </ligand>
    <ligandPart>
        <name>Fe</name>
        <dbReference type="ChEBI" id="CHEBI:18248"/>
    </ligandPart>
</feature>
<keyword evidence="14" id="KW-1015">Disulfide bond</keyword>
<dbReference type="InterPro" id="IPR019794">
    <property type="entry name" value="Peroxidases_AS"/>
</dbReference>
<keyword evidence="12" id="KW-0106">Calcium</keyword>
<keyword evidence="5" id="KW-0575">Peroxidase</keyword>
<dbReference type="Gene3D" id="1.10.420.10">
    <property type="entry name" value="Peroxidase, domain 2"/>
    <property type="match status" value="2"/>
</dbReference>
<comment type="catalytic activity">
    <reaction evidence="1">
        <text>2 a phenolic donor + H2O2 = 2 a phenolic radical donor + 2 H2O</text>
        <dbReference type="Rhea" id="RHEA:56136"/>
        <dbReference type="ChEBI" id="CHEBI:15377"/>
        <dbReference type="ChEBI" id="CHEBI:16240"/>
        <dbReference type="ChEBI" id="CHEBI:139520"/>
        <dbReference type="ChEBI" id="CHEBI:139521"/>
        <dbReference type="EC" id="1.11.1.7"/>
    </reaction>
</comment>
<dbReference type="SUPFAM" id="SSF48113">
    <property type="entry name" value="Heme-dependent peroxidases"/>
    <property type="match status" value="1"/>
</dbReference>
<feature type="binding site" evidence="12">
    <location>
        <position position="195"/>
    </location>
    <ligand>
        <name>Ca(2+)</name>
        <dbReference type="ChEBI" id="CHEBI:29108"/>
        <label>2</label>
    </ligand>
</feature>
<evidence type="ECO:0000256" key="11">
    <source>
        <dbReference type="PIRSR" id="PIRSR600823-2"/>
    </source>
</evidence>
<dbReference type="Gene3D" id="1.10.520.10">
    <property type="match status" value="2"/>
</dbReference>
<comment type="cofactor">
    <cofactor evidence="12">
        <name>heme b</name>
        <dbReference type="ChEBI" id="CHEBI:60344"/>
    </cofactor>
    <text evidence="12">Binds 1 heme b (iron(II)-protoporphyrin IX) group per subunit.</text>
</comment>
<dbReference type="PANTHER" id="PTHR31517">
    <property type="match status" value="1"/>
</dbReference>
<dbReference type="InterPro" id="IPR019793">
    <property type="entry name" value="Peroxidases_heam-ligand_BS"/>
</dbReference>
<dbReference type="Pfam" id="PF00141">
    <property type="entry name" value="peroxidase"/>
    <property type="match status" value="2"/>
</dbReference>
<evidence type="ECO:0000256" key="3">
    <source>
        <dbReference type="ARBA" id="ARBA00006873"/>
    </source>
</evidence>
<evidence type="ECO:0000256" key="1">
    <source>
        <dbReference type="ARBA" id="ARBA00000189"/>
    </source>
</evidence>
<feature type="binding site" evidence="12">
    <location>
        <position position="87"/>
    </location>
    <ligand>
        <name>Ca(2+)</name>
        <dbReference type="ChEBI" id="CHEBI:29108"/>
        <label>1</label>
    </ligand>
</feature>
<keyword evidence="18" id="KW-1185">Reference proteome</keyword>
<keyword evidence="8" id="KW-0560">Oxidoreductase</keyword>
<dbReference type="AlphaFoldDB" id="A0A2Z6M4H7"/>
<keyword evidence="15" id="KW-0732">Signal</keyword>
<feature type="binding site" evidence="12">
    <location>
        <position position="83"/>
    </location>
    <ligand>
        <name>Ca(2+)</name>
        <dbReference type="ChEBI" id="CHEBI:29108"/>
        <label>1</label>
    </ligand>
</feature>
<evidence type="ECO:0000256" key="6">
    <source>
        <dbReference type="ARBA" id="ARBA00022617"/>
    </source>
</evidence>
<dbReference type="InterPro" id="IPR010255">
    <property type="entry name" value="Haem_peroxidase_sf"/>
</dbReference>
<comment type="function">
    <text evidence="2">Removal of H(2)O(2), oxidation of toxic reductants, biosynthesis and degradation of lignin, suberization, auxin catabolism, response to environmental stresses such as wounding, pathogen attack and oxidative stress. These functions might be dependent on each isozyme/isoform in each plant tissue.</text>
</comment>
<dbReference type="GO" id="GO:0020037">
    <property type="term" value="F:heme binding"/>
    <property type="evidence" value="ECO:0007669"/>
    <property type="project" value="InterPro"/>
</dbReference>
<proteinExistence type="inferred from homology"/>
<dbReference type="GO" id="GO:0140825">
    <property type="term" value="F:lactoperoxidase activity"/>
    <property type="evidence" value="ECO:0007669"/>
    <property type="project" value="UniProtKB-EC"/>
</dbReference>
<dbReference type="Proteomes" id="UP000242715">
    <property type="component" value="Unassembled WGS sequence"/>
</dbReference>
<feature type="binding site" evidence="12">
    <location>
        <position position="89"/>
    </location>
    <ligand>
        <name>Ca(2+)</name>
        <dbReference type="ChEBI" id="CHEBI:29108"/>
        <label>1</label>
    </ligand>
</feature>
<evidence type="ECO:0000313" key="18">
    <source>
        <dbReference type="Proteomes" id="UP000242715"/>
    </source>
</evidence>
<dbReference type="PROSITE" id="PS00435">
    <property type="entry name" value="PEROXIDASE_1"/>
    <property type="match status" value="1"/>
</dbReference>
<feature type="domain" description="Plant heme peroxidase family profile" evidence="16">
    <location>
        <begin position="38"/>
        <end position="259"/>
    </location>
</feature>
<feature type="chain" id="PRO_5016340238" description="peroxidase" evidence="15">
    <location>
        <begin position="32"/>
        <end position="259"/>
    </location>
</feature>
<keyword evidence="7 12" id="KW-0479">Metal-binding</keyword>
<dbReference type="PROSITE" id="PS00436">
    <property type="entry name" value="PEROXIDASE_2"/>
    <property type="match status" value="1"/>
</dbReference>
<keyword evidence="6" id="KW-0349">Heme</keyword>
<feature type="signal peptide" evidence="15">
    <location>
        <begin position="1"/>
        <end position="31"/>
    </location>
</feature>
<dbReference type="PRINTS" id="PR00458">
    <property type="entry name" value="PEROXIDASE"/>
</dbReference>
<dbReference type="PRINTS" id="PR00461">
    <property type="entry name" value="PLPEROXIDASE"/>
</dbReference>
<accession>A0A2Z6M4H7</accession>
<dbReference type="GO" id="GO:0046872">
    <property type="term" value="F:metal ion binding"/>
    <property type="evidence" value="ECO:0007669"/>
    <property type="project" value="UniProtKB-KW"/>
</dbReference>
<evidence type="ECO:0000256" key="13">
    <source>
        <dbReference type="PIRSR" id="PIRSR600823-4"/>
    </source>
</evidence>
<dbReference type="EMBL" id="DF973342">
    <property type="protein sequence ID" value="GAU26826.1"/>
    <property type="molecule type" value="Genomic_DNA"/>
</dbReference>
<sequence>MDKNSASITCFYSLLLISSILFASHFHASEAQAPLVKGLAYNFFAPTCPNLENIVRNHLTKVFKSDNGQAPGLLRIFFHDCFVQGCDGSLLLDGNPGEREQPPNAGMRTEALKTIDDIRALSGGPNFQVPLGRKDGKTFSIKGTNNLPQPFNTTNVTLKTFSAQNFDVTDVVALSGAHTFGRAHCGNTANLDIRTPTVFDNKYYVDLLNKQGLFTSDQDLNIDSRTKGEIRAKCNLVNGAKKSVLTTLVEEGMELIDQF</sequence>
<feature type="binding site" evidence="12">
    <location>
        <position position="192"/>
    </location>
    <ligand>
        <name>Ca(2+)</name>
        <dbReference type="ChEBI" id="CHEBI:29108"/>
        <label>2</label>
    </ligand>
</feature>
<dbReference type="EC" id="1.11.1.7" evidence="4"/>
<dbReference type="InterPro" id="IPR000823">
    <property type="entry name" value="Peroxidase_pln"/>
</dbReference>
<dbReference type="PANTHER" id="PTHR31517:SF81">
    <property type="entry name" value="PEROXIDASE"/>
    <property type="match status" value="1"/>
</dbReference>
<dbReference type="GO" id="GO:0006979">
    <property type="term" value="P:response to oxidative stress"/>
    <property type="evidence" value="ECO:0007669"/>
    <property type="project" value="InterPro"/>
</dbReference>
<evidence type="ECO:0000256" key="2">
    <source>
        <dbReference type="ARBA" id="ARBA00002322"/>
    </source>
</evidence>
<dbReference type="OrthoDB" id="2113341at2759"/>
<evidence type="ECO:0000256" key="5">
    <source>
        <dbReference type="ARBA" id="ARBA00022559"/>
    </source>
</evidence>
<dbReference type="InterPro" id="IPR002016">
    <property type="entry name" value="Haem_peroxidase"/>
</dbReference>
<evidence type="ECO:0000256" key="15">
    <source>
        <dbReference type="SAM" id="SignalP"/>
    </source>
</evidence>
<gene>
    <name evidence="17" type="ORF">TSUD_289310</name>
</gene>
<evidence type="ECO:0000256" key="7">
    <source>
        <dbReference type="ARBA" id="ARBA00022723"/>
    </source>
</evidence>
<feature type="binding site" evidence="12">
    <location>
        <position position="98"/>
    </location>
    <ligand>
        <name>Ca(2+)</name>
        <dbReference type="ChEBI" id="CHEBI:29108"/>
        <label>1</label>
    </ligand>
</feature>
<feature type="site" description="Transition state stabilizer" evidence="13">
    <location>
        <position position="75"/>
    </location>
</feature>
<evidence type="ECO:0000256" key="10">
    <source>
        <dbReference type="PIRSR" id="PIRSR600823-1"/>
    </source>
</evidence>
<comment type="similarity">
    <text evidence="3">Belongs to the peroxidase family. Ascorbate peroxidase subfamily.</text>
</comment>
<evidence type="ECO:0000256" key="14">
    <source>
        <dbReference type="PIRSR" id="PIRSR600823-5"/>
    </source>
</evidence>
<feature type="binding site" evidence="12">
    <location>
        <position position="85"/>
    </location>
    <ligand>
        <name>Ca(2+)</name>
        <dbReference type="ChEBI" id="CHEBI:29108"/>
        <label>1</label>
    </ligand>
</feature>
<evidence type="ECO:0000256" key="4">
    <source>
        <dbReference type="ARBA" id="ARBA00012313"/>
    </source>
</evidence>
<comment type="cofactor">
    <cofactor evidence="12">
        <name>Ca(2+)</name>
        <dbReference type="ChEBI" id="CHEBI:29108"/>
    </cofactor>
    <text evidence="12">Binds 2 calcium ions per subunit.</text>
</comment>
<feature type="binding site" evidence="12">
    <location>
        <position position="80"/>
    </location>
    <ligand>
        <name>Ca(2+)</name>
        <dbReference type="ChEBI" id="CHEBI:29108"/>
        <label>1</label>
    </ligand>
</feature>
<feature type="disulfide bond" evidence="14">
    <location>
        <begin position="81"/>
        <end position="86"/>
    </location>
</feature>
<feature type="active site" description="Proton acceptor" evidence="10">
    <location>
        <position position="79"/>
    </location>
</feature>
<feature type="binding site" evidence="12">
    <location>
        <position position="179"/>
    </location>
    <ligand>
        <name>Ca(2+)</name>
        <dbReference type="ChEBI" id="CHEBI:29108"/>
        <label>2</label>
    </ligand>
</feature>
<reference evidence="18" key="1">
    <citation type="journal article" date="2017" name="Front. Plant Sci.">
        <title>Climate Clever Clovers: New Paradigm to Reduce the Environmental Footprint of Ruminants by Breeding Low Methanogenic Forages Utilizing Haplotype Variation.</title>
        <authorList>
            <person name="Kaur P."/>
            <person name="Appels R."/>
            <person name="Bayer P.E."/>
            <person name="Keeble-Gagnere G."/>
            <person name="Wang J."/>
            <person name="Hirakawa H."/>
            <person name="Shirasawa K."/>
            <person name="Vercoe P."/>
            <person name="Stefanova K."/>
            <person name="Durmic Z."/>
            <person name="Nichols P."/>
            <person name="Revell C."/>
            <person name="Isobe S.N."/>
            <person name="Edwards D."/>
            <person name="Erskine W."/>
        </authorList>
    </citation>
    <scope>NUCLEOTIDE SEQUENCE [LARGE SCALE GENOMIC DNA]</scope>
    <source>
        <strain evidence="18">cv. Daliak</strain>
    </source>
</reference>
<name>A0A2Z6M4H7_TRISU</name>
<evidence type="ECO:0000259" key="16">
    <source>
        <dbReference type="PROSITE" id="PS50873"/>
    </source>
</evidence>
<feature type="binding site" evidence="12">
    <location>
        <position position="200"/>
    </location>
    <ligand>
        <name>Ca(2+)</name>
        <dbReference type="ChEBI" id="CHEBI:29108"/>
        <label>2</label>
    </ligand>
</feature>